<dbReference type="Proteomes" id="UP001374579">
    <property type="component" value="Unassembled WGS sequence"/>
</dbReference>
<feature type="signal peptide" evidence="5">
    <location>
        <begin position="1"/>
        <end position="21"/>
    </location>
</feature>
<evidence type="ECO:0000259" key="6">
    <source>
        <dbReference type="Pfam" id="PF00089"/>
    </source>
</evidence>
<feature type="region of interest" description="Disordered" evidence="4">
    <location>
        <begin position="307"/>
        <end position="334"/>
    </location>
</feature>
<dbReference type="InterPro" id="IPR001254">
    <property type="entry name" value="Trypsin_dom"/>
</dbReference>
<dbReference type="EMBL" id="JBAMIC010000010">
    <property type="protein sequence ID" value="KAK7102856.1"/>
    <property type="molecule type" value="Genomic_DNA"/>
</dbReference>
<keyword evidence="8" id="KW-1185">Reference proteome</keyword>
<evidence type="ECO:0000256" key="1">
    <source>
        <dbReference type="ARBA" id="ARBA00007664"/>
    </source>
</evidence>
<feature type="region of interest" description="Disordered" evidence="4">
    <location>
        <begin position="111"/>
        <end position="136"/>
    </location>
</feature>
<proteinExistence type="inferred from homology"/>
<dbReference type="PROSITE" id="PS00134">
    <property type="entry name" value="TRYPSIN_HIS"/>
    <property type="match status" value="1"/>
</dbReference>
<name>A0AAN9GC42_9CAEN</name>
<evidence type="ECO:0000256" key="3">
    <source>
        <dbReference type="SAM" id="Coils"/>
    </source>
</evidence>
<protein>
    <recommendedName>
        <fullName evidence="6">Peptidase S1 domain-containing protein</fullName>
    </recommendedName>
</protein>
<evidence type="ECO:0000313" key="7">
    <source>
        <dbReference type="EMBL" id="KAK7102856.1"/>
    </source>
</evidence>
<accession>A0AAN9GC42</accession>
<feature type="chain" id="PRO_5042916699" description="Peptidase S1 domain-containing protein" evidence="5">
    <location>
        <begin position="22"/>
        <end position="678"/>
    </location>
</feature>
<dbReference type="PANTHER" id="PTHR15462:SF8">
    <property type="entry name" value="SERINE PROTEASE"/>
    <property type="match status" value="1"/>
</dbReference>
<sequence>MARICPHQLLVLLSLVSSSCSFLARSAQAQNRHGSFRSRLSKLKNAESEVVNFFKLLRNTRESNIGEIRTREPGSDCENDCALLSNTNDVVDLPENPFTWHGSEFNGEGFVQSSDSHSQNRGRFETSGNGQEMWPDNNDALRYVRNLLAEESPETLDDDMGRIPWQADLSEKRTDQRKPESVIMAARISNDDITSLQIRSEQSPQFDLTLPLQFKQLLKDDVSDLNIKKDEERNSQLFGEFFDFRGSSSESFNGKNVEKRTFTDDGINKYNKRRIAGSTSMSFSTSTDDDNWKRQRRDYLYRKSRPYFPRDSRSASSDPFQTRGYTDASADEGKREAVMNTEEEMEEDLSVLQKLQELQRSLDEAEGDADLESELSSWSAEDDSLPVAKRFRVPLHKKVFVYGHDDRLKVFLPQMRKFPFSNIARLSTGCTGTLVTPRHVLTAAHCVHNGLEFRANLEKLKIEIPDTMGFKDYYAQKITVPTGWLRSQHSTLWNGQSGKRAVYDYAVVRLKLAVAGRTRFLPLAVPRPEVLHMDFHFLAFPEDDQQLWRSVCPASKHMALGDGNLIMTRCDAAVGNSGAAVFIKDPHGGMRVVGILSNTMHVAHHRSFDPYSIVTALTWPKLNDICRELGYLGRKFNVCPPAGYRRRSPSPPAKVKAIPFFGKRTSWGRPVPREEVLL</sequence>
<dbReference type="SUPFAM" id="SSF50494">
    <property type="entry name" value="Trypsin-like serine proteases"/>
    <property type="match status" value="1"/>
</dbReference>
<dbReference type="GO" id="GO:0004252">
    <property type="term" value="F:serine-type endopeptidase activity"/>
    <property type="evidence" value="ECO:0007669"/>
    <property type="project" value="InterPro"/>
</dbReference>
<organism evidence="7 8">
    <name type="scientific">Littorina saxatilis</name>
    <dbReference type="NCBI Taxonomy" id="31220"/>
    <lineage>
        <taxon>Eukaryota</taxon>
        <taxon>Metazoa</taxon>
        <taxon>Spiralia</taxon>
        <taxon>Lophotrochozoa</taxon>
        <taxon>Mollusca</taxon>
        <taxon>Gastropoda</taxon>
        <taxon>Caenogastropoda</taxon>
        <taxon>Littorinimorpha</taxon>
        <taxon>Littorinoidea</taxon>
        <taxon>Littorinidae</taxon>
        <taxon>Littorina</taxon>
    </lineage>
</organism>
<dbReference type="PROSITE" id="PS51257">
    <property type="entry name" value="PROKAR_LIPOPROTEIN"/>
    <property type="match status" value="1"/>
</dbReference>
<dbReference type="PANTHER" id="PTHR15462">
    <property type="entry name" value="SERINE PROTEASE"/>
    <property type="match status" value="1"/>
</dbReference>
<gene>
    <name evidence="7" type="ORF">V1264_021021</name>
</gene>
<dbReference type="Pfam" id="PF00089">
    <property type="entry name" value="Trypsin"/>
    <property type="match status" value="1"/>
</dbReference>
<feature type="coiled-coil region" evidence="3">
    <location>
        <begin position="338"/>
        <end position="375"/>
    </location>
</feature>
<dbReference type="InterPro" id="IPR018114">
    <property type="entry name" value="TRYPSIN_HIS"/>
</dbReference>
<dbReference type="Gene3D" id="2.40.10.10">
    <property type="entry name" value="Trypsin-like serine proteases"/>
    <property type="match status" value="2"/>
</dbReference>
<dbReference type="GO" id="GO:0006508">
    <property type="term" value="P:proteolysis"/>
    <property type="evidence" value="ECO:0007669"/>
    <property type="project" value="InterPro"/>
</dbReference>
<dbReference type="InterPro" id="IPR050966">
    <property type="entry name" value="Glutamyl_endopeptidase"/>
</dbReference>
<dbReference type="InterPro" id="IPR043504">
    <property type="entry name" value="Peptidase_S1_PA_chymotrypsin"/>
</dbReference>
<evidence type="ECO:0000256" key="5">
    <source>
        <dbReference type="SAM" id="SignalP"/>
    </source>
</evidence>
<dbReference type="AlphaFoldDB" id="A0AAN9GC42"/>
<feature type="compositionally biased region" description="Polar residues" evidence="4">
    <location>
        <begin position="314"/>
        <end position="324"/>
    </location>
</feature>
<comment type="caution">
    <text evidence="7">The sequence shown here is derived from an EMBL/GenBank/DDBJ whole genome shotgun (WGS) entry which is preliminary data.</text>
</comment>
<comment type="similarity">
    <text evidence="1">Belongs to the peptidase S1 family.</text>
</comment>
<feature type="domain" description="Peptidase S1" evidence="6">
    <location>
        <begin position="418"/>
        <end position="598"/>
    </location>
</feature>
<evidence type="ECO:0000313" key="8">
    <source>
        <dbReference type="Proteomes" id="UP001374579"/>
    </source>
</evidence>
<evidence type="ECO:0000256" key="4">
    <source>
        <dbReference type="SAM" id="MobiDB-lite"/>
    </source>
</evidence>
<feature type="compositionally biased region" description="Polar residues" evidence="4">
    <location>
        <begin position="111"/>
        <end position="130"/>
    </location>
</feature>
<keyword evidence="3" id="KW-0175">Coiled coil</keyword>
<dbReference type="InterPro" id="IPR009003">
    <property type="entry name" value="Peptidase_S1_PA"/>
</dbReference>
<reference evidence="7 8" key="1">
    <citation type="submission" date="2024-02" db="EMBL/GenBank/DDBJ databases">
        <title>Chromosome-scale genome assembly of the rough periwinkle Littorina saxatilis.</title>
        <authorList>
            <person name="De Jode A."/>
            <person name="Faria R."/>
            <person name="Formenti G."/>
            <person name="Sims Y."/>
            <person name="Smith T.P."/>
            <person name="Tracey A."/>
            <person name="Wood J.M.D."/>
            <person name="Zagrodzka Z.B."/>
            <person name="Johannesson K."/>
            <person name="Butlin R.K."/>
            <person name="Leder E.H."/>
        </authorList>
    </citation>
    <scope>NUCLEOTIDE SEQUENCE [LARGE SCALE GENOMIC DNA]</scope>
    <source>
        <strain evidence="7">Snail1</strain>
        <tissue evidence="7">Muscle</tissue>
    </source>
</reference>
<evidence type="ECO:0000256" key="2">
    <source>
        <dbReference type="ARBA" id="ARBA00022729"/>
    </source>
</evidence>
<keyword evidence="2 5" id="KW-0732">Signal</keyword>